<accession>A0A1G9GDU6</accession>
<dbReference type="Pfam" id="PF02113">
    <property type="entry name" value="Peptidase_S13"/>
    <property type="match status" value="1"/>
</dbReference>
<dbReference type="GO" id="GO:0000270">
    <property type="term" value="P:peptidoglycan metabolic process"/>
    <property type="evidence" value="ECO:0007669"/>
    <property type="project" value="TreeGrafter"/>
</dbReference>
<evidence type="ECO:0000256" key="1">
    <source>
        <dbReference type="ARBA" id="ARBA00006096"/>
    </source>
</evidence>
<comment type="similarity">
    <text evidence="1">Belongs to the peptidase S13 family.</text>
</comment>
<dbReference type="GO" id="GO:0006508">
    <property type="term" value="P:proteolysis"/>
    <property type="evidence" value="ECO:0007669"/>
    <property type="project" value="InterPro"/>
</dbReference>
<dbReference type="AlphaFoldDB" id="A0A1G9GDU6"/>
<dbReference type="STRING" id="1095776.SAMN04515672_4467"/>
<dbReference type="InterPro" id="IPR012338">
    <property type="entry name" value="Beta-lactam/transpept-like"/>
</dbReference>
<evidence type="ECO:0000313" key="3">
    <source>
        <dbReference type="EMBL" id="SDK98888.1"/>
    </source>
</evidence>
<dbReference type="SUPFAM" id="SSF56601">
    <property type="entry name" value="beta-lactamase/transpeptidase-like"/>
    <property type="match status" value="1"/>
</dbReference>
<dbReference type="Gene3D" id="3.50.80.20">
    <property type="entry name" value="D-Ala-D-Ala carboxypeptidase C, peptidase S13"/>
    <property type="match status" value="1"/>
</dbReference>
<keyword evidence="3" id="KW-0645">Protease</keyword>
<gene>
    <name evidence="3" type="ORF">SAMN04515672_4467</name>
</gene>
<dbReference type="EMBL" id="FNFE01000009">
    <property type="protein sequence ID" value="SDK98888.1"/>
    <property type="molecule type" value="Genomic_DNA"/>
</dbReference>
<dbReference type="InterPro" id="IPR006311">
    <property type="entry name" value="TAT_signal"/>
</dbReference>
<dbReference type="NCBIfam" id="TIGR00666">
    <property type="entry name" value="PBP4"/>
    <property type="match status" value="1"/>
</dbReference>
<organism evidence="3 4">
    <name type="scientific">Natronorubrum texcoconense</name>
    <dbReference type="NCBI Taxonomy" id="1095776"/>
    <lineage>
        <taxon>Archaea</taxon>
        <taxon>Methanobacteriati</taxon>
        <taxon>Methanobacteriota</taxon>
        <taxon>Stenosarchaea group</taxon>
        <taxon>Halobacteria</taxon>
        <taxon>Halobacteriales</taxon>
        <taxon>Natrialbaceae</taxon>
        <taxon>Natronorubrum</taxon>
    </lineage>
</organism>
<reference evidence="4" key="1">
    <citation type="submission" date="2016-10" db="EMBL/GenBank/DDBJ databases">
        <authorList>
            <person name="Varghese N."/>
            <person name="Submissions S."/>
        </authorList>
    </citation>
    <scope>NUCLEOTIDE SEQUENCE [LARGE SCALE GENOMIC DNA]</scope>
    <source>
        <strain evidence="4">B4,CECT 8067,JCM 17497</strain>
    </source>
</reference>
<dbReference type="PANTHER" id="PTHR30023:SF0">
    <property type="entry name" value="PENICILLIN-SENSITIVE CARBOXYPEPTIDASE A"/>
    <property type="match status" value="1"/>
</dbReference>
<evidence type="ECO:0000256" key="2">
    <source>
        <dbReference type="ARBA" id="ARBA00022801"/>
    </source>
</evidence>
<name>A0A1G9GDU6_9EURY</name>
<dbReference type="OrthoDB" id="168177at2157"/>
<dbReference type="Gene3D" id="3.40.710.10">
    <property type="entry name" value="DD-peptidase/beta-lactamase superfamily"/>
    <property type="match status" value="2"/>
</dbReference>
<evidence type="ECO:0000313" key="4">
    <source>
        <dbReference type="Proteomes" id="UP000198882"/>
    </source>
</evidence>
<protein>
    <submittedName>
        <fullName evidence="3">D-alanyl-D-alanine carboxypeptidase / D-alanyl-D-alanine-endopeptidase (Penicillin-binding protein 4)</fullName>
    </submittedName>
</protein>
<dbReference type="PANTHER" id="PTHR30023">
    <property type="entry name" value="D-ALANYL-D-ALANINE CARBOXYPEPTIDASE"/>
    <property type="match status" value="1"/>
</dbReference>
<keyword evidence="4" id="KW-1185">Reference proteome</keyword>
<dbReference type="PROSITE" id="PS51318">
    <property type="entry name" value="TAT"/>
    <property type="match status" value="1"/>
</dbReference>
<proteinExistence type="inferred from homology"/>
<keyword evidence="2" id="KW-0378">Hydrolase</keyword>
<dbReference type="InterPro" id="IPR000667">
    <property type="entry name" value="Peptidase_S13"/>
</dbReference>
<sequence>MFETFRLGRRRFVQATGLTMIAGAATGGQVSAAPESDSGEPPVDAGDVFDHLDRAAISVFARDLETGEPIADSGSARPVPPASTTKVLTTATAFDELGPDYRYETTVGVVGDRRNERVVESLGIVARGDPDVTAADLEALAEAVAETGVRRVTDRLVVDVSAFDDGEHAPAWTLGDAVNSYGSKSSAFVVDHNEVEVTVSRRGDDCEFDVAVEPDSGLIDVDVDLECVDEDRFVTITAPDHWTNTVEVGGRMVPDDEATADVPVGTPNEHAAGVFVRALEEAGVSITPGGAGLEPAVDITDEPIELTEELATHESRPLSAIADGLNDWSYNMVAENIARTVATERDGVGSWAAWEGILGAALEDAGAETAQIRDGSGLSRHDLASARDVVAMIEWGLEAEWSDTFRETIPIAGEEGTVRNRLTDVEPTVRAKSGSLRGVTCLAGVVEDDEEPIASFAVLAANLTGERASGASPRVDELVAKIADEAT</sequence>
<dbReference type="GO" id="GO:0004185">
    <property type="term" value="F:serine-type carboxypeptidase activity"/>
    <property type="evidence" value="ECO:0007669"/>
    <property type="project" value="InterPro"/>
</dbReference>
<dbReference type="Proteomes" id="UP000198882">
    <property type="component" value="Unassembled WGS sequence"/>
</dbReference>
<dbReference type="PRINTS" id="PR00922">
    <property type="entry name" value="DADACBPTASE3"/>
</dbReference>
<keyword evidence="3" id="KW-0121">Carboxypeptidase</keyword>